<dbReference type="Pfam" id="PF02515">
    <property type="entry name" value="CoA_transf_3"/>
    <property type="match status" value="1"/>
</dbReference>
<organism evidence="1 2">
    <name type="scientific">Nisaea acidiphila</name>
    <dbReference type="NCBI Taxonomy" id="1862145"/>
    <lineage>
        <taxon>Bacteria</taxon>
        <taxon>Pseudomonadati</taxon>
        <taxon>Pseudomonadota</taxon>
        <taxon>Alphaproteobacteria</taxon>
        <taxon>Rhodospirillales</taxon>
        <taxon>Thalassobaculaceae</taxon>
        <taxon>Nisaea</taxon>
    </lineage>
</organism>
<dbReference type="Proteomes" id="UP001060336">
    <property type="component" value="Chromosome"/>
</dbReference>
<gene>
    <name evidence="1" type="ORF">NUH88_18385</name>
</gene>
<dbReference type="KEGG" id="naci:NUH88_18385"/>
<dbReference type="InterPro" id="IPR023606">
    <property type="entry name" value="CoA-Trfase_III_dom_1_sf"/>
</dbReference>
<dbReference type="RefSeq" id="WP_257767942.1">
    <property type="nucleotide sequence ID" value="NZ_CP102480.1"/>
</dbReference>
<dbReference type="Gene3D" id="3.40.50.10540">
    <property type="entry name" value="Crotonobetainyl-coa:carnitine coa-transferase, domain 1"/>
    <property type="match status" value="1"/>
</dbReference>
<dbReference type="EMBL" id="CP102480">
    <property type="protein sequence ID" value="UUX49355.1"/>
    <property type="molecule type" value="Genomic_DNA"/>
</dbReference>
<reference evidence="1" key="1">
    <citation type="submission" date="2022-08" db="EMBL/GenBank/DDBJ databases">
        <title>Nisaea acidiphila sp. nov., isolated from a marine algal debris and emended description of the genus Nisaea Urios et al. 2008.</title>
        <authorList>
            <person name="Kwon K."/>
        </authorList>
    </citation>
    <scope>NUCLEOTIDE SEQUENCE</scope>
    <source>
        <strain evidence="1">MEBiC11861</strain>
    </source>
</reference>
<dbReference type="SUPFAM" id="SSF89796">
    <property type="entry name" value="CoA-transferase family III (CaiB/BaiF)"/>
    <property type="match status" value="2"/>
</dbReference>
<dbReference type="PANTHER" id="PTHR48228:SF4">
    <property type="entry name" value="BLR3030 PROTEIN"/>
    <property type="match status" value="1"/>
</dbReference>
<dbReference type="AlphaFoldDB" id="A0A9J7ANZ8"/>
<dbReference type="InterPro" id="IPR003673">
    <property type="entry name" value="CoA-Trfase_fam_III"/>
</dbReference>
<dbReference type="PANTHER" id="PTHR48228">
    <property type="entry name" value="SUCCINYL-COA--D-CITRAMALATE COA-TRANSFERASE"/>
    <property type="match status" value="1"/>
</dbReference>
<evidence type="ECO:0000313" key="2">
    <source>
        <dbReference type="Proteomes" id="UP001060336"/>
    </source>
</evidence>
<accession>A0A9J7ANZ8</accession>
<keyword evidence="1" id="KW-0808">Transferase</keyword>
<proteinExistence type="predicted"/>
<dbReference type="GO" id="GO:0016740">
    <property type="term" value="F:transferase activity"/>
    <property type="evidence" value="ECO:0007669"/>
    <property type="project" value="UniProtKB-KW"/>
</dbReference>
<sequence>MSPLSYFLSEIRKAARLPERPEPLFAESGALPSAYAVSDLAAASVGAAGEALADLIAARHGTPPEVAVDRRLASFWFKSSLRPDGWELPPVWDAVAGDYATGDGWIRLHTNAPHHRKAALSVLGVPNDETADRTKVAAAVREWDGTPLEDAIVSAGGCAGEMRSAADWATHPQGRAVAAEPLLHHEAFAGPDAATWEVVPARPLTGIKVLDLTRVLAGPTATRFLAGYGADVLRVDPPQELWDEALEEEMLLGKRSAVLDLRTENELERLKELIADADVMVHGYRSDALAAFGLDAPRRRALNPGLVDVSLCAYGWTGPWATRRGFDSIVQMSSGIAETGMRHYGKDKPTPLPVQALDYATGFIVAAAVLSGLAERVRSGAGATFRTSLARTANLLEGQFQADGTPEFAPETEADLAPQVENTHWGPARRLASPVELSTTPVFWSIPAGPVGTSEPVWRTA</sequence>
<keyword evidence="2" id="KW-1185">Reference proteome</keyword>
<name>A0A9J7ANZ8_9PROT</name>
<protein>
    <submittedName>
        <fullName evidence="1">CoA transferase</fullName>
    </submittedName>
</protein>
<dbReference type="InterPro" id="IPR050509">
    <property type="entry name" value="CoA-transferase_III"/>
</dbReference>
<evidence type="ECO:0000313" key="1">
    <source>
        <dbReference type="EMBL" id="UUX49355.1"/>
    </source>
</evidence>